<dbReference type="PANTHER" id="PTHR34934:SF1">
    <property type="entry name" value="FLAVIN-DEPENDENT THYMIDYLATE SYNTHASE"/>
    <property type="match status" value="1"/>
</dbReference>
<dbReference type="PROSITE" id="PS51331">
    <property type="entry name" value="THYX"/>
    <property type="match status" value="1"/>
</dbReference>
<dbReference type="InterPro" id="IPR003669">
    <property type="entry name" value="Thymidylate_synthase_ThyX"/>
</dbReference>
<dbReference type="GO" id="GO:0070402">
    <property type="term" value="F:NADPH binding"/>
    <property type="evidence" value="ECO:0007669"/>
    <property type="project" value="TreeGrafter"/>
</dbReference>
<proteinExistence type="predicted"/>
<accession>A0A2M7BV74</accession>
<dbReference type="SUPFAM" id="SSF69796">
    <property type="entry name" value="Thymidylate synthase-complementing protein Thy1"/>
    <property type="match status" value="1"/>
</dbReference>
<protein>
    <recommendedName>
        <fullName evidence="3">Thymidylate synthase (FAD)</fullName>
    </recommendedName>
</protein>
<dbReference type="GO" id="GO:0004799">
    <property type="term" value="F:thymidylate synthase activity"/>
    <property type="evidence" value="ECO:0007669"/>
    <property type="project" value="TreeGrafter"/>
</dbReference>
<gene>
    <name evidence="1" type="ORF">COS49_00145</name>
</gene>
<dbReference type="CDD" id="cd20175">
    <property type="entry name" value="ThyX"/>
    <property type="match status" value="1"/>
</dbReference>
<reference evidence="2" key="1">
    <citation type="submission" date="2017-09" db="EMBL/GenBank/DDBJ databases">
        <title>Depth-based differentiation of microbial function through sediment-hosted aquifers and enrichment of novel symbionts in the deep terrestrial subsurface.</title>
        <authorList>
            <person name="Probst A.J."/>
            <person name="Ladd B."/>
            <person name="Jarett J.K."/>
            <person name="Geller-Mcgrath D.E."/>
            <person name="Sieber C.M.K."/>
            <person name="Emerson J.B."/>
            <person name="Anantharaman K."/>
            <person name="Thomas B.C."/>
            <person name="Malmstrom R."/>
            <person name="Stieglmeier M."/>
            <person name="Klingl A."/>
            <person name="Woyke T."/>
            <person name="Ryan C.M."/>
            <person name="Banfield J.F."/>
        </authorList>
    </citation>
    <scope>NUCLEOTIDE SEQUENCE [LARGE SCALE GENOMIC DNA]</scope>
</reference>
<name>A0A2M7BV74_9BACT</name>
<dbReference type="GO" id="GO:0050660">
    <property type="term" value="F:flavin adenine dinucleotide binding"/>
    <property type="evidence" value="ECO:0007669"/>
    <property type="project" value="InterPro"/>
</dbReference>
<dbReference type="PANTHER" id="PTHR34934">
    <property type="entry name" value="FLAVIN-DEPENDENT THYMIDYLATE SYNTHASE"/>
    <property type="match status" value="1"/>
</dbReference>
<dbReference type="AlphaFoldDB" id="A0A2M7BV74"/>
<sequence length="398" mass="46463">MIRKETLTILTNLDLGCLNSLRKIKKQGDQSWLENKIYYGRRTEMAKMLFKKGEFRILSDDLGKLSAAETNQLIKTAGTTCYQTREVSRKTPEQFVQMLQNSGHYAMLEHSWRTVEVSSASGRFPKEEIGFRLYKANNLFCITERPFSLLISGNLRMFSEGWIKSGDVFICSIHHLLAQENPVIFRQRGNFKLPEDDFRVLINPELGSKKEILVHRAMTVEFNNHSRGMTHETVRSRSGDEKITSYAQESTRYVDYAKRGMDLDKFQIRFVLPYNGQFDFSQIISFSVDGTEYSFTPQRFTNLIEGWYRELRKKGLKPEEARQWLPIGLKSQIVQTYNLNEWRHWFFIRTGQRAHPEIRFSAVRLLEEVQKRIPECFNDFEISQDGQSAVYKGGDPLV</sequence>
<dbReference type="Gene3D" id="3.30.1360.170">
    <property type="match status" value="1"/>
</dbReference>
<evidence type="ECO:0008006" key="3">
    <source>
        <dbReference type="Google" id="ProtNLM"/>
    </source>
</evidence>
<dbReference type="EMBL" id="PEUX01000003">
    <property type="protein sequence ID" value="PIV10482.1"/>
    <property type="molecule type" value="Genomic_DNA"/>
</dbReference>
<dbReference type="Pfam" id="PF02511">
    <property type="entry name" value="Thy1"/>
    <property type="match status" value="1"/>
</dbReference>
<dbReference type="GO" id="GO:0050797">
    <property type="term" value="F:thymidylate synthase (FAD) activity"/>
    <property type="evidence" value="ECO:0007669"/>
    <property type="project" value="InterPro"/>
</dbReference>
<dbReference type="GO" id="GO:0006231">
    <property type="term" value="P:dTMP biosynthetic process"/>
    <property type="evidence" value="ECO:0007669"/>
    <property type="project" value="InterPro"/>
</dbReference>
<dbReference type="InterPro" id="IPR036098">
    <property type="entry name" value="Thymidylate_synthase_ThyX_sf"/>
</dbReference>
<evidence type="ECO:0000313" key="1">
    <source>
        <dbReference type="EMBL" id="PIV10482.1"/>
    </source>
</evidence>
<organism evidence="1 2">
    <name type="scientific">Candidatus Portnoybacteria bacterium CG03_land_8_20_14_0_80_41_10</name>
    <dbReference type="NCBI Taxonomy" id="1974808"/>
    <lineage>
        <taxon>Bacteria</taxon>
        <taxon>Candidatus Portnoyibacteriota</taxon>
    </lineage>
</organism>
<comment type="caution">
    <text evidence="1">The sequence shown here is derived from an EMBL/GenBank/DDBJ whole genome shotgun (WGS) entry which is preliminary data.</text>
</comment>
<evidence type="ECO:0000313" key="2">
    <source>
        <dbReference type="Proteomes" id="UP000229894"/>
    </source>
</evidence>
<dbReference type="Proteomes" id="UP000229894">
    <property type="component" value="Unassembled WGS sequence"/>
</dbReference>
<dbReference type="Gene3D" id="6.10.140.450">
    <property type="match status" value="1"/>
</dbReference>